<dbReference type="EMBL" id="JBHLWQ010000192">
    <property type="protein sequence ID" value="MFC0202487.1"/>
    <property type="molecule type" value="Genomic_DNA"/>
</dbReference>
<dbReference type="Proteomes" id="UP001589795">
    <property type="component" value="Unassembled WGS sequence"/>
</dbReference>
<dbReference type="InterPro" id="IPR045516">
    <property type="entry name" value="DUF6477"/>
</dbReference>
<sequence length="110" mass="12318">MTTASNVIIFRPRPTNQVLRRPGTLIRAAREGQKGWKRSRDLARLLRTDQAPSPAAALARLRVEEDIQNELRLTRAAEYDVRRHVLLMVAILAEMRAAVDAAPLPTVQAV</sequence>
<proteinExistence type="predicted"/>
<organism evidence="1 2">
    <name type="scientific">Paracoccus rhizosphaerae</name>
    <dbReference type="NCBI Taxonomy" id="1133347"/>
    <lineage>
        <taxon>Bacteria</taxon>
        <taxon>Pseudomonadati</taxon>
        <taxon>Pseudomonadota</taxon>
        <taxon>Alphaproteobacteria</taxon>
        <taxon>Rhodobacterales</taxon>
        <taxon>Paracoccaceae</taxon>
        <taxon>Paracoccus</taxon>
    </lineage>
</organism>
<accession>A0ABV6CP67</accession>
<comment type="caution">
    <text evidence="1">The sequence shown here is derived from an EMBL/GenBank/DDBJ whole genome shotgun (WGS) entry which is preliminary data.</text>
</comment>
<gene>
    <name evidence="1" type="ORF">ACFFIZ_19785</name>
</gene>
<dbReference type="RefSeq" id="WP_265507047.1">
    <property type="nucleotide sequence ID" value="NZ_JAOTBE010000023.1"/>
</dbReference>
<evidence type="ECO:0000313" key="2">
    <source>
        <dbReference type="Proteomes" id="UP001589795"/>
    </source>
</evidence>
<keyword evidence="2" id="KW-1185">Reference proteome</keyword>
<protein>
    <submittedName>
        <fullName evidence="1">DUF6477 family protein</fullName>
    </submittedName>
</protein>
<dbReference type="Pfam" id="PF20083">
    <property type="entry name" value="DUF6477"/>
    <property type="match status" value="1"/>
</dbReference>
<evidence type="ECO:0000313" key="1">
    <source>
        <dbReference type="EMBL" id="MFC0202487.1"/>
    </source>
</evidence>
<name>A0ABV6CP67_9RHOB</name>
<reference evidence="1 2" key="1">
    <citation type="submission" date="2024-09" db="EMBL/GenBank/DDBJ databases">
        <authorList>
            <person name="Sun Q."/>
            <person name="Mori K."/>
        </authorList>
    </citation>
    <scope>NUCLEOTIDE SEQUENCE [LARGE SCALE GENOMIC DNA]</scope>
    <source>
        <strain evidence="1 2">CCM 7904</strain>
    </source>
</reference>